<feature type="domain" description="UBP-type" evidence="1">
    <location>
        <begin position="2"/>
        <end position="96"/>
    </location>
</feature>
<dbReference type="Gene3D" id="3.30.40.10">
    <property type="entry name" value="Zinc/RING finger domain, C3HC4 (zinc finger)"/>
    <property type="match status" value="1"/>
</dbReference>
<dbReference type="InterPro" id="IPR013083">
    <property type="entry name" value="Znf_RING/FYVE/PHD"/>
</dbReference>
<evidence type="ECO:0000313" key="2">
    <source>
        <dbReference type="EMBL" id="MDT0351946.1"/>
    </source>
</evidence>
<accession>A0ABU2NDX9</accession>
<dbReference type="InterPro" id="IPR001607">
    <property type="entry name" value="Znf_UBP"/>
</dbReference>
<dbReference type="RefSeq" id="WP_311558450.1">
    <property type="nucleotide sequence ID" value="NZ_JAVREJ010000015.1"/>
</dbReference>
<protein>
    <submittedName>
        <fullName evidence="2">UBP-type zinc finger domain-containing protein</fullName>
    </submittedName>
</protein>
<name>A0ABU2NDX9_9PSEU</name>
<comment type="caution">
    <text evidence="2">The sequence shown here is derived from an EMBL/GenBank/DDBJ whole genome shotgun (WGS) entry which is preliminary data.</text>
</comment>
<keyword evidence="3" id="KW-1185">Reference proteome</keyword>
<evidence type="ECO:0000259" key="1">
    <source>
        <dbReference type="PROSITE" id="PS50271"/>
    </source>
</evidence>
<organism evidence="2 3">
    <name type="scientific">Pseudonocardia charpentierae</name>
    <dbReference type="NCBI Taxonomy" id="3075545"/>
    <lineage>
        <taxon>Bacteria</taxon>
        <taxon>Bacillati</taxon>
        <taxon>Actinomycetota</taxon>
        <taxon>Actinomycetes</taxon>
        <taxon>Pseudonocardiales</taxon>
        <taxon>Pseudonocardiaceae</taxon>
        <taxon>Pseudonocardia</taxon>
    </lineage>
</organism>
<dbReference type="Proteomes" id="UP001183202">
    <property type="component" value="Unassembled WGS sequence"/>
</dbReference>
<dbReference type="Pfam" id="PF02148">
    <property type="entry name" value="zf-UBP"/>
    <property type="match status" value="1"/>
</dbReference>
<gene>
    <name evidence="2" type="ORF">RM445_20675</name>
</gene>
<dbReference type="EMBL" id="JAVREJ010000015">
    <property type="protein sequence ID" value="MDT0351946.1"/>
    <property type="molecule type" value="Genomic_DNA"/>
</dbReference>
<proteinExistence type="predicted"/>
<reference evidence="3" key="1">
    <citation type="submission" date="2023-07" db="EMBL/GenBank/DDBJ databases">
        <title>30 novel species of actinomycetes from the DSMZ collection.</title>
        <authorList>
            <person name="Nouioui I."/>
        </authorList>
    </citation>
    <scope>NUCLEOTIDE SEQUENCE [LARGE SCALE GENOMIC DNA]</scope>
    <source>
        <strain evidence="3">DSM 45834</strain>
    </source>
</reference>
<dbReference type="SUPFAM" id="SSF57850">
    <property type="entry name" value="RING/U-box"/>
    <property type="match status" value="1"/>
</dbReference>
<sequence>MATCTHLDTLNDVQPSDDGCHECLAAGGRWVHLRMCQECGHVGCCDSSPSRHATAHFHGTEHPIVRSFEPGEEWFYCYADDLAFEIDGAEPAPSHS</sequence>
<dbReference type="PROSITE" id="PS50271">
    <property type="entry name" value="ZF_UBP"/>
    <property type="match status" value="1"/>
</dbReference>
<evidence type="ECO:0000313" key="3">
    <source>
        <dbReference type="Proteomes" id="UP001183202"/>
    </source>
</evidence>